<dbReference type="AlphaFoldDB" id="A0A382VH84"/>
<protein>
    <submittedName>
        <fullName evidence="2">Uncharacterized protein</fullName>
    </submittedName>
</protein>
<sequence>PPPSGVGSRRQQVGQRGDNDTK</sequence>
<name>A0A382VH84_9ZZZZ</name>
<evidence type="ECO:0000256" key="1">
    <source>
        <dbReference type="SAM" id="MobiDB-lite"/>
    </source>
</evidence>
<gene>
    <name evidence="2" type="ORF">METZ01_LOCUS398112</name>
</gene>
<feature type="non-terminal residue" evidence="2">
    <location>
        <position position="1"/>
    </location>
</feature>
<feature type="region of interest" description="Disordered" evidence="1">
    <location>
        <begin position="1"/>
        <end position="22"/>
    </location>
</feature>
<reference evidence="2" key="1">
    <citation type="submission" date="2018-05" db="EMBL/GenBank/DDBJ databases">
        <authorList>
            <person name="Lanie J.A."/>
            <person name="Ng W.-L."/>
            <person name="Kazmierczak K.M."/>
            <person name="Andrzejewski T.M."/>
            <person name="Davidsen T.M."/>
            <person name="Wayne K.J."/>
            <person name="Tettelin H."/>
            <person name="Glass J.I."/>
            <person name="Rusch D."/>
            <person name="Podicherti R."/>
            <person name="Tsui H.-C.T."/>
            <person name="Winkler M.E."/>
        </authorList>
    </citation>
    <scope>NUCLEOTIDE SEQUENCE</scope>
</reference>
<organism evidence="2">
    <name type="scientific">marine metagenome</name>
    <dbReference type="NCBI Taxonomy" id="408172"/>
    <lineage>
        <taxon>unclassified sequences</taxon>
        <taxon>metagenomes</taxon>
        <taxon>ecological metagenomes</taxon>
    </lineage>
</organism>
<evidence type="ECO:0000313" key="2">
    <source>
        <dbReference type="EMBL" id="SVD45258.1"/>
    </source>
</evidence>
<proteinExistence type="predicted"/>
<dbReference type="EMBL" id="UINC01151570">
    <property type="protein sequence ID" value="SVD45258.1"/>
    <property type="molecule type" value="Genomic_DNA"/>
</dbReference>
<accession>A0A382VH84</accession>